<dbReference type="PROSITE" id="PS50110">
    <property type="entry name" value="RESPONSE_REGULATORY"/>
    <property type="match status" value="1"/>
</dbReference>
<dbReference type="SUPFAM" id="SSF52172">
    <property type="entry name" value="CheY-like"/>
    <property type="match status" value="1"/>
</dbReference>
<feature type="modified residue" description="4-aspartylphosphate" evidence="2">
    <location>
        <position position="53"/>
    </location>
</feature>
<comment type="caution">
    <text evidence="4">The sequence shown here is derived from an EMBL/GenBank/DDBJ whole genome shotgun (WGS) entry which is preliminary data.</text>
</comment>
<feature type="domain" description="Response regulatory" evidence="3">
    <location>
        <begin position="4"/>
        <end position="120"/>
    </location>
</feature>
<dbReference type="PANTHER" id="PTHR44591:SF3">
    <property type="entry name" value="RESPONSE REGULATORY DOMAIN-CONTAINING PROTEIN"/>
    <property type="match status" value="1"/>
</dbReference>
<organism evidence="4 5">
    <name type="scientific">Roseivirga thermotolerans</name>
    <dbReference type="NCBI Taxonomy" id="1758176"/>
    <lineage>
        <taxon>Bacteria</taxon>
        <taxon>Pseudomonadati</taxon>
        <taxon>Bacteroidota</taxon>
        <taxon>Cytophagia</taxon>
        <taxon>Cytophagales</taxon>
        <taxon>Roseivirgaceae</taxon>
        <taxon>Roseivirga</taxon>
    </lineage>
</organism>
<dbReference type="Proteomes" id="UP000658258">
    <property type="component" value="Unassembled WGS sequence"/>
</dbReference>
<evidence type="ECO:0000313" key="4">
    <source>
        <dbReference type="EMBL" id="GHE71010.1"/>
    </source>
</evidence>
<evidence type="ECO:0000313" key="5">
    <source>
        <dbReference type="Proteomes" id="UP000658258"/>
    </source>
</evidence>
<accession>A0ABQ3I8B0</accession>
<dbReference type="InterPro" id="IPR011006">
    <property type="entry name" value="CheY-like_superfamily"/>
</dbReference>
<dbReference type="InterPro" id="IPR050595">
    <property type="entry name" value="Bact_response_regulator"/>
</dbReference>
<name>A0ABQ3I8B0_9BACT</name>
<dbReference type="EMBL" id="BNAG01000004">
    <property type="protein sequence ID" value="GHE71010.1"/>
    <property type="molecule type" value="Genomic_DNA"/>
</dbReference>
<keyword evidence="1 2" id="KW-0597">Phosphoprotein</keyword>
<dbReference type="Gene3D" id="3.40.50.2300">
    <property type="match status" value="1"/>
</dbReference>
<dbReference type="CDD" id="cd00156">
    <property type="entry name" value="REC"/>
    <property type="match status" value="1"/>
</dbReference>
<dbReference type="InterPro" id="IPR001789">
    <property type="entry name" value="Sig_transdc_resp-reg_receiver"/>
</dbReference>
<gene>
    <name evidence="4" type="ORF">GCM10011340_28610</name>
</gene>
<keyword evidence="5" id="KW-1185">Reference proteome</keyword>
<dbReference type="PANTHER" id="PTHR44591">
    <property type="entry name" value="STRESS RESPONSE REGULATOR PROTEIN 1"/>
    <property type="match status" value="1"/>
</dbReference>
<dbReference type="Pfam" id="PF00072">
    <property type="entry name" value="Response_reg"/>
    <property type="match status" value="1"/>
</dbReference>
<evidence type="ECO:0000256" key="2">
    <source>
        <dbReference type="PROSITE-ProRule" id="PRU00169"/>
    </source>
</evidence>
<dbReference type="SMART" id="SM00448">
    <property type="entry name" value="REC"/>
    <property type="match status" value="1"/>
</dbReference>
<proteinExistence type="predicted"/>
<evidence type="ECO:0000256" key="1">
    <source>
        <dbReference type="ARBA" id="ARBA00022553"/>
    </source>
</evidence>
<protein>
    <recommendedName>
        <fullName evidence="3">Response regulatory domain-containing protein</fullName>
    </recommendedName>
</protein>
<evidence type="ECO:0000259" key="3">
    <source>
        <dbReference type="PROSITE" id="PS50110"/>
    </source>
</evidence>
<sequence length="125" mass="14123">MTKRILVVEDDQSTLKAVKFLLSDYYEVVTAGNGAEAMEWLSDSDLPDLIITDIEMPRMSGLEMIEALDDDLRFSQVPVIVMSSNCYKDSCLEREYANYYGCLDKPLVPSELLLKIEKVFLAKAS</sequence>
<dbReference type="RefSeq" id="WP_189630975.1">
    <property type="nucleotide sequence ID" value="NZ_BNAG01000004.1"/>
</dbReference>
<reference evidence="5" key="1">
    <citation type="journal article" date="2019" name="Int. J. Syst. Evol. Microbiol.">
        <title>The Global Catalogue of Microorganisms (GCM) 10K type strain sequencing project: providing services to taxonomists for standard genome sequencing and annotation.</title>
        <authorList>
            <consortium name="The Broad Institute Genomics Platform"/>
            <consortium name="The Broad Institute Genome Sequencing Center for Infectious Disease"/>
            <person name="Wu L."/>
            <person name="Ma J."/>
        </authorList>
    </citation>
    <scope>NUCLEOTIDE SEQUENCE [LARGE SCALE GENOMIC DNA]</scope>
    <source>
        <strain evidence="5">CGMCC 1.15111</strain>
    </source>
</reference>